<keyword evidence="1" id="KW-0472">Membrane</keyword>
<evidence type="ECO:0000256" key="1">
    <source>
        <dbReference type="SAM" id="Phobius"/>
    </source>
</evidence>
<dbReference type="eggNOG" id="COG5180">
    <property type="taxonomic scope" value="Bacteria"/>
</dbReference>
<comment type="caution">
    <text evidence="3">The sequence shown here is derived from an EMBL/GenBank/DDBJ whole genome shotgun (WGS) entry which is preliminary data.</text>
</comment>
<keyword evidence="4" id="KW-1185">Reference proteome</keyword>
<proteinExistence type="predicted"/>
<accession>W9BKC4</accession>
<name>W9BKC4_MYCCO</name>
<evidence type="ECO:0000313" key="4">
    <source>
        <dbReference type="Proteomes" id="UP000028870"/>
    </source>
</evidence>
<protein>
    <submittedName>
        <fullName evidence="3">Transmembrane protein</fullName>
    </submittedName>
</protein>
<dbReference type="Pfam" id="PF25231">
    <property type="entry name" value="DUF7847"/>
    <property type="match status" value="1"/>
</dbReference>
<dbReference type="Proteomes" id="UP000028870">
    <property type="component" value="Unassembled WGS sequence"/>
</dbReference>
<feature type="transmembrane region" description="Helical" evidence="1">
    <location>
        <begin position="263"/>
        <end position="286"/>
    </location>
</feature>
<evidence type="ECO:0000259" key="2">
    <source>
        <dbReference type="Pfam" id="PF25231"/>
    </source>
</evidence>
<dbReference type="AlphaFoldDB" id="W9BKC4"/>
<gene>
    <name evidence="3" type="ORF">BN977_02465</name>
</gene>
<feature type="transmembrane region" description="Helical" evidence="1">
    <location>
        <begin position="82"/>
        <end position="101"/>
    </location>
</feature>
<feature type="transmembrane region" description="Helical" evidence="1">
    <location>
        <begin position="306"/>
        <end position="333"/>
    </location>
</feature>
<dbReference type="EMBL" id="CCBB010000001">
    <property type="protein sequence ID" value="CDO07655.1"/>
    <property type="molecule type" value="Genomic_DNA"/>
</dbReference>
<reference evidence="3" key="1">
    <citation type="submission" date="2014-03" db="EMBL/GenBank/DDBJ databases">
        <title>Draft Genome Sequence of Mycobacterium cosmeticum DSM 44829.</title>
        <authorList>
            <person name="Croce O."/>
            <person name="Robert C."/>
            <person name="Raoult D."/>
            <person name="Drancourt M."/>
        </authorList>
    </citation>
    <scope>NUCLEOTIDE SEQUENCE [LARGE SCALE GENOMIC DNA]</scope>
    <source>
        <strain evidence="3">DSM 44829</strain>
    </source>
</reference>
<feature type="transmembrane region" description="Helical" evidence="1">
    <location>
        <begin position="213"/>
        <end position="242"/>
    </location>
</feature>
<dbReference type="STRING" id="258533.BN977_02465"/>
<evidence type="ECO:0000313" key="3">
    <source>
        <dbReference type="EMBL" id="CDO07655.1"/>
    </source>
</evidence>
<feature type="transmembrane region" description="Helical" evidence="1">
    <location>
        <begin position="175"/>
        <end position="207"/>
    </location>
</feature>
<organism evidence="3 4">
    <name type="scientific">Mycolicibacterium cosmeticum</name>
    <dbReference type="NCBI Taxonomy" id="258533"/>
    <lineage>
        <taxon>Bacteria</taxon>
        <taxon>Bacillati</taxon>
        <taxon>Actinomycetota</taxon>
        <taxon>Actinomycetes</taxon>
        <taxon>Mycobacteriales</taxon>
        <taxon>Mycobacteriaceae</taxon>
        <taxon>Mycolicibacterium</taxon>
    </lineage>
</organism>
<feature type="transmembrane region" description="Helical" evidence="1">
    <location>
        <begin position="121"/>
        <end position="154"/>
    </location>
</feature>
<keyword evidence="1" id="KW-1133">Transmembrane helix</keyword>
<keyword evidence="1 3" id="KW-0812">Transmembrane</keyword>
<reference evidence="3" key="2">
    <citation type="submission" date="2014-03" db="EMBL/GenBank/DDBJ databases">
        <authorList>
            <person name="Urmite Genomes"/>
        </authorList>
    </citation>
    <scope>NUCLEOTIDE SEQUENCE</scope>
    <source>
        <strain evidence="3">DSM 44829</strain>
    </source>
</reference>
<dbReference type="InterPro" id="IPR057169">
    <property type="entry name" value="DUF7847"/>
</dbReference>
<feature type="domain" description="DUF7847" evidence="2">
    <location>
        <begin position="78"/>
        <end position="336"/>
    </location>
</feature>
<sequence length="373" mass="38192">MYSDPGGYGGGPRPAYPPPGYGGYPGHPGYPGYPPPGHGYYGGYPGPPPEVKPGIIALRPLNLSDIFNGAFAYIRANPKATLGLTTIVVVIAQLFALLLQITPLASSGALDSAYTGEDAPAVALIGPTLGTIAGAVATWVSGIVLAGLLTVIVGRAVFGSGITIGAAWQRLRGRIWALLGFTALEAVGAILLVGVAVGLTVVAVVVGDAAAGFLVGIPLLLGLVILMVYLGTMLSFVPPLIVLERLPILAAVQRSFALIRNDFWRVFGIRLLATMVAGMIAGAVAVPFSFGGQILLLASETTAAAVVGLVLISVGAAIGQILTSPFTAGVVVLQYTDRRIRAEAFDLVLQTGAGAGPVAPADSTDHLWLTRRP</sequence>